<name>A0ABS0N5H1_9SPHN</name>
<dbReference type="RefSeq" id="WP_197921752.1">
    <property type="nucleotide sequence ID" value="NZ_CAWPTA010000008.1"/>
</dbReference>
<keyword evidence="3" id="KW-1185">Reference proteome</keyword>
<proteinExistence type="predicted"/>
<dbReference type="Proteomes" id="UP000602442">
    <property type="component" value="Unassembled WGS sequence"/>
</dbReference>
<accession>A0ABS0N5H1</accession>
<protein>
    <submittedName>
        <fullName evidence="2">Uncharacterized protein</fullName>
    </submittedName>
</protein>
<evidence type="ECO:0000256" key="1">
    <source>
        <dbReference type="SAM" id="SignalP"/>
    </source>
</evidence>
<feature type="signal peptide" evidence="1">
    <location>
        <begin position="1"/>
        <end position="19"/>
    </location>
</feature>
<sequence>MRGAFLAFAFALFAAPAVAQDEREAEPPHPMEGEWTVDLRLNIGDEPYSQPMVLRFSHANQVTGEFYGSPIEAGQLGSGQGRDCIAFRTSDNSGVYQHSACLIGAVLVGQSWSEGRGFVLPWTATKD</sequence>
<keyword evidence="1" id="KW-0732">Signal</keyword>
<comment type="caution">
    <text evidence="2">The sequence shown here is derived from an EMBL/GenBank/DDBJ whole genome shotgun (WGS) entry which is preliminary data.</text>
</comment>
<organism evidence="2 3">
    <name type="scientific">Aurantiacibacter sediminis</name>
    <dbReference type="NCBI Taxonomy" id="2793064"/>
    <lineage>
        <taxon>Bacteria</taxon>
        <taxon>Pseudomonadati</taxon>
        <taxon>Pseudomonadota</taxon>
        <taxon>Alphaproteobacteria</taxon>
        <taxon>Sphingomonadales</taxon>
        <taxon>Erythrobacteraceae</taxon>
        <taxon>Aurantiacibacter</taxon>
    </lineage>
</organism>
<dbReference type="EMBL" id="JAEANY010000003">
    <property type="protein sequence ID" value="MBH5323039.1"/>
    <property type="molecule type" value="Genomic_DNA"/>
</dbReference>
<gene>
    <name evidence="2" type="ORF">I5L03_10635</name>
</gene>
<reference evidence="2 3" key="1">
    <citation type="submission" date="2020-11" db="EMBL/GenBank/DDBJ databases">
        <title>Erythrobacter sediminis sp. nov., a marine bacterium from a tidal flat of Garorim Bay.</title>
        <authorList>
            <person name="Kim D."/>
            <person name="Yoo Y."/>
            <person name="Kim J.-J."/>
        </authorList>
    </citation>
    <scope>NUCLEOTIDE SEQUENCE [LARGE SCALE GENOMIC DNA]</scope>
    <source>
        <strain evidence="2 3">JGD-13</strain>
    </source>
</reference>
<evidence type="ECO:0000313" key="3">
    <source>
        <dbReference type="Proteomes" id="UP000602442"/>
    </source>
</evidence>
<feature type="chain" id="PRO_5045873595" evidence="1">
    <location>
        <begin position="20"/>
        <end position="127"/>
    </location>
</feature>
<evidence type="ECO:0000313" key="2">
    <source>
        <dbReference type="EMBL" id="MBH5323039.1"/>
    </source>
</evidence>